<evidence type="ECO:0000313" key="3">
    <source>
        <dbReference type="EMBL" id="KAJ1644687.1"/>
    </source>
</evidence>
<dbReference type="PANTHER" id="PTHR12832">
    <property type="entry name" value="TESTIS-SPECIFIC PROTEIN PBS13 T-COMPLEX 11"/>
    <property type="match status" value="1"/>
</dbReference>
<protein>
    <submittedName>
        <fullName evidence="3">cAMP-mediated signaling protein sok1</fullName>
    </submittedName>
</protein>
<feature type="region of interest" description="Disordered" evidence="2">
    <location>
        <begin position="386"/>
        <end position="407"/>
    </location>
</feature>
<keyword evidence="4" id="KW-1185">Reference proteome</keyword>
<dbReference type="InterPro" id="IPR008862">
    <property type="entry name" value="Tcp11"/>
</dbReference>
<feature type="region of interest" description="Disordered" evidence="2">
    <location>
        <begin position="1"/>
        <end position="117"/>
    </location>
</feature>
<dbReference type="PANTHER" id="PTHR12832:SF11">
    <property type="entry name" value="LD23868P"/>
    <property type="match status" value="1"/>
</dbReference>
<dbReference type="GO" id="GO:0010737">
    <property type="term" value="P:protein kinase A signaling"/>
    <property type="evidence" value="ECO:0007669"/>
    <property type="project" value="TreeGrafter"/>
</dbReference>
<gene>
    <name evidence="3" type="primary">SOK1</name>
    <name evidence="3" type="ORF">LPJ64_003671</name>
</gene>
<accession>A0A9W7XJQ5</accession>
<comment type="caution">
    <text evidence="3">The sequence shown here is derived from an EMBL/GenBank/DDBJ whole genome shotgun (WGS) entry which is preliminary data.</text>
</comment>
<organism evidence="3 4">
    <name type="scientific">Coemansia asiatica</name>
    <dbReference type="NCBI Taxonomy" id="1052880"/>
    <lineage>
        <taxon>Eukaryota</taxon>
        <taxon>Fungi</taxon>
        <taxon>Fungi incertae sedis</taxon>
        <taxon>Zoopagomycota</taxon>
        <taxon>Kickxellomycotina</taxon>
        <taxon>Kickxellomycetes</taxon>
        <taxon>Kickxellales</taxon>
        <taxon>Kickxellaceae</taxon>
        <taxon>Coemansia</taxon>
    </lineage>
</organism>
<reference evidence="3" key="1">
    <citation type="submission" date="2022-07" db="EMBL/GenBank/DDBJ databases">
        <title>Phylogenomic reconstructions and comparative analyses of Kickxellomycotina fungi.</title>
        <authorList>
            <person name="Reynolds N.K."/>
            <person name="Stajich J.E."/>
            <person name="Barry K."/>
            <person name="Grigoriev I.V."/>
            <person name="Crous P."/>
            <person name="Smith M.E."/>
        </authorList>
    </citation>
    <scope>NUCLEOTIDE SEQUENCE</scope>
    <source>
        <strain evidence="3">NBRC 105413</strain>
    </source>
</reference>
<feature type="non-terminal residue" evidence="3">
    <location>
        <position position="1001"/>
    </location>
</feature>
<sequence>MTESYTTQDNDYLSTHHAQATAAHAASAGSGAGADDRDSAVRANHTAPPNFLNTSSNASTGNSSDEGDSSSSSSIRAHSGGKADVESITNGKRQDSVSAQSRSGGASSHSISSAISSSQAEITHVSAMSPTHLHSDNMSLKITACQQTISSKSRTAASDKTAAIDEEMISRSSSEVSAIAADSESAQQLEFGQSWPRMSCGPVGVAAAMTNPSPLARRSGHADNSLARRESEILLRTDRSVAHVARRGIKRRGSDSSIVLMALNDDDEPRDTSSLSSTSAAASIMRQRGYYASSASSVAGTKRKRAMLTLSEGPASAPATFGRNTGGLAAGQSAATTLHGVQLSSATTSSASDASCPVPVSAMPTATRSRSSISISISISGIDSDNKGPWPLPSAASGGDCTAKPRGTDVARDQMAASATNAPHSPLLLQRVRANSTCGHRRAPAKDALSDGVQTAAAPSACQTQTESQTAACALEQASVSGQAQTQTLTQTQAQSQSRSQAKAQSAHAYPPINRFTLRELKIQNILQNPRLRHEVLFEPKLEFRPNSSGQLAESKQRTAQQYWATVEYGLRTESGPATIAALVIELREILAEMAEDSPKAELSQYAVDLRERLDDARVKQQLARGVFDVSAVVVYLGSVMRVFAPGERHSAAIAKIGSYVARGRIVRGLRLAFDVLESIKIDIANASIEMYREYMRATAVAFERSHFGLSVRRGAIAGLSEAREWWNRALNDARGSGSSLDTIFFEVARDLILDDGASVPVLFRMDEARVVSVRRETERLSIAGTVFLSFGQFLQAIGRMRPAQTQSQTVEFRNAAGKVDYDSLAAECFQLFPESCSVQWTEPLRPAAGPAVAPAAGEIPLSRLVADLMRLAERALGRTTLRSEAALLERTLLRAARYECPLREVVEERVGAALRMHTEVLAVQRNKVRGSDCEAMPQSAVETLQRSKLGFLQPAISALSLRIHAVLAHHWLVYKPFYSTVPVAPVSLATANDTKDSNAT</sequence>
<feature type="compositionally biased region" description="Low complexity" evidence="2">
    <location>
        <begin position="16"/>
        <end position="29"/>
    </location>
</feature>
<evidence type="ECO:0000256" key="2">
    <source>
        <dbReference type="SAM" id="MobiDB-lite"/>
    </source>
</evidence>
<dbReference type="Proteomes" id="UP001145021">
    <property type="component" value="Unassembled WGS sequence"/>
</dbReference>
<evidence type="ECO:0000256" key="1">
    <source>
        <dbReference type="ARBA" id="ARBA00010954"/>
    </source>
</evidence>
<comment type="similarity">
    <text evidence="1">Belongs to the TCP11 family.</text>
</comment>
<feature type="compositionally biased region" description="Low complexity" evidence="2">
    <location>
        <begin position="96"/>
        <end position="117"/>
    </location>
</feature>
<dbReference type="AlphaFoldDB" id="A0A9W7XJQ5"/>
<dbReference type="EMBL" id="JANBOH010000149">
    <property type="protein sequence ID" value="KAJ1644687.1"/>
    <property type="molecule type" value="Genomic_DNA"/>
</dbReference>
<feature type="compositionally biased region" description="Low complexity" evidence="2">
    <location>
        <begin position="53"/>
        <end position="80"/>
    </location>
</feature>
<feature type="compositionally biased region" description="Polar residues" evidence="2">
    <location>
        <begin position="1"/>
        <end position="13"/>
    </location>
</feature>
<dbReference type="Pfam" id="PF05794">
    <property type="entry name" value="Tcp11"/>
    <property type="match status" value="1"/>
</dbReference>
<proteinExistence type="inferred from homology"/>
<evidence type="ECO:0000313" key="4">
    <source>
        <dbReference type="Proteomes" id="UP001145021"/>
    </source>
</evidence>
<name>A0A9W7XJQ5_9FUNG</name>